<evidence type="ECO:0000256" key="1">
    <source>
        <dbReference type="ARBA" id="ARBA00022801"/>
    </source>
</evidence>
<comment type="cofactor">
    <cofactor evidence="2">
        <name>Mn(2+)</name>
        <dbReference type="ChEBI" id="CHEBI:29035"/>
    </cofactor>
    <text evidence="2">The Mn(2+) ion enhances activity.</text>
</comment>
<dbReference type="Pfam" id="PF07687">
    <property type="entry name" value="M20_dimer"/>
    <property type="match status" value="1"/>
</dbReference>
<proteinExistence type="predicted"/>
<evidence type="ECO:0000313" key="5">
    <source>
        <dbReference type="Proteomes" id="UP000257706"/>
    </source>
</evidence>
<dbReference type="GO" id="GO:0050118">
    <property type="term" value="F:N-acetyldiaminopimelate deacetylase activity"/>
    <property type="evidence" value="ECO:0007669"/>
    <property type="project" value="UniProtKB-ARBA"/>
</dbReference>
<gene>
    <name evidence="4" type="ORF">DCK97_02390</name>
</gene>
<dbReference type="PANTHER" id="PTHR11014">
    <property type="entry name" value="PEPTIDASE M20 FAMILY MEMBER"/>
    <property type="match status" value="1"/>
</dbReference>
<dbReference type="PANTHER" id="PTHR11014:SF63">
    <property type="entry name" value="METALLOPEPTIDASE, PUTATIVE (AFU_ORTHOLOGUE AFUA_6G09600)-RELATED"/>
    <property type="match status" value="1"/>
</dbReference>
<keyword evidence="2" id="KW-0479">Metal-binding</keyword>
<dbReference type="EMBL" id="DMAI01000038">
    <property type="protein sequence ID" value="HAE46245.1"/>
    <property type="molecule type" value="Genomic_DNA"/>
</dbReference>
<feature type="binding site" evidence="2">
    <location>
        <position position="105"/>
    </location>
    <ligand>
        <name>Mn(2+)</name>
        <dbReference type="ChEBI" id="CHEBI:29035"/>
        <label>2</label>
    </ligand>
</feature>
<feature type="domain" description="Peptidase M20 dimerisation" evidence="3">
    <location>
        <begin position="187"/>
        <end position="272"/>
    </location>
</feature>
<dbReference type="Gene3D" id="3.30.70.360">
    <property type="match status" value="1"/>
</dbReference>
<feature type="binding site" evidence="2">
    <location>
        <position position="164"/>
    </location>
    <ligand>
        <name>Mn(2+)</name>
        <dbReference type="ChEBI" id="CHEBI:29035"/>
        <label>2</label>
    </ligand>
</feature>
<organism evidence="4 5">
    <name type="scientific">Tistrella mobilis</name>
    <dbReference type="NCBI Taxonomy" id="171437"/>
    <lineage>
        <taxon>Bacteria</taxon>
        <taxon>Pseudomonadati</taxon>
        <taxon>Pseudomonadota</taxon>
        <taxon>Alphaproteobacteria</taxon>
        <taxon>Geminicoccales</taxon>
        <taxon>Geminicoccaceae</taxon>
        <taxon>Tistrella</taxon>
    </lineage>
</organism>
<comment type="caution">
    <text evidence="4">The sequence shown here is derived from an EMBL/GenBank/DDBJ whole genome shotgun (WGS) entry which is preliminary data.</text>
</comment>
<dbReference type="FunFam" id="3.30.70.360:FF:000001">
    <property type="entry name" value="N-acetyldiaminopimelate deacetylase"/>
    <property type="match status" value="1"/>
</dbReference>
<dbReference type="AlphaFoldDB" id="A0A3B9IEL9"/>
<dbReference type="CDD" id="cd05666">
    <property type="entry name" value="M20_Acy1-like"/>
    <property type="match status" value="1"/>
</dbReference>
<accession>A0A3B9IEL9</accession>
<evidence type="ECO:0000256" key="2">
    <source>
        <dbReference type="PIRSR" id="PIRSR005962-1"/>
    </source>
</evidence>
<evidence type="ECO:0000259" key="3">
    <source>
        <dbReference type="Pfam" id="PF07687"/>
    </source>
</evidence>
<dbReference type="InterPro" id="IPR002933">
    <property type="entry name" value="Peptidase_M20"/>
</dbReference>
<dbReference type="InterPro" id="IPR036264">
    <property type="entry name" value="Bact_exopeptidase_dim_dom"/>
</dbReference>
<feature type="binding site" evidence="2">
    <location>
        <position position="360"/>
    </location>
    <ligand>
        <name>Mn(2+)</name>
        <dbReference type="ChEBI" id="CHEBI:29035"/>
        <label>2</label>
    </ligand>
</feature>
<dbReference type="SUPFAM" id="SSF53187">
    <property type="entry name" value="Zn-dependent exopeptidases"/>
    <property type="match status" value="1"/>
</dbReference>
<sequence>MQIIRELADLNETHTAWRRDLHAHPEIGFEEHRTAAFVAARLAEAGFEVTTGIAGTGVVGRISTGAGGSIGLRADMDALPMDEGPGPDERPWASRHPGLFHGCGHDGHTTCLLAAAGHLARSRSFQGTLTVIFQPAEEGLGGGARMVDEGLFERFPCDAVFGFHNMPLLPLGTASVRPGPAMASFDEFKVVMTGRGGHAGMPHTTRDPALALAEATCSLQGLVSREVNANSAAVLSVTQIHVGTTHNVVADQGWLGGTVRALDEEARGIIEAGLTRTANGVAAARGVTAAVDYRRGYPVLVNDPAETARAAAVLADLYGGNFRPDFPPLMAAEDFAFMLQKRPGAYLLFGQGGEGGCMVHNPNYDFDDRLIPMVATALVRLVESRLPRST</sequence>
<dbReference type="SUPFAM" id="SSF55031">
    <property type="entry name" value="Bacterial exopeptidase dimerisation domain"/>
    <property type="match status" value="1"/>
</dbReference>
<dbReference type="InterPro" id="IPR011650">
    <property type="entry name" value="Peptidase_M20_dimer"/>
</dbReference>
<feature type="binding site" evidence="2">
    <location>
        <position position="103"/>
    </location>
    <ligand>
        <name>Mn(2+)</name>
        <dbReference type="ChEBI" id="CHEBI:29035"/>
        <label>2</label>
    </ligand>
</feature>
<dbReference type="GO" id="GO:0046872">
    <property type="term" value="F:metal ion binding"/>
    <property type="evidence" value="ECO:0007669"/>
    <property type="project" value="UniProtKB-KW"/>
</dbReference>
<keyword evidence="2" id="KW-0464">Manganese</keyword>
<keyword evidence="1 4" id="KW-0378">Hydrolase</keyword>
<evidence type="ECO:0000313" key="4">
    <source>
        <dbReference type="EMBL" id="HAE46245.1"/>
    </source>
</evidence>
<dbReference type="NCBIfam" id="TIGR01891">
    <property type="entry name" value="amidohydrolases"/>
    <property type="match status" value="1"/>
</dbReference>
<feature type="binding site" evidence="2">
    <location>
        <position position="138"/>
    </location>
    <ligand>
        <name>Mn(2+)</name>
        <dbReference type="ChEBI" id="CHEBI:29035"/>
        <label>2</label>
    </ligand>
</feature>
<dbReference type="Gene3D" id="3.40.630.10">
    <property type="entry name" value="Zn peptidases"/>
    <property type="match status" value="1"/>
</dbReference>
<dbReference type="Proteomes" id="UP000257706">
    <property type="component" value="Unassembled WGS sequence"/>
</dbReference>
<dbReference type="Pfam" id="PF01546">
    <property type="entry name" value="Peptidase_M20"/>
    <property type="match status" value="1"/>
</dbReference>
<name>A0A3B9IEL9_9PROT</name>
<dbReference type="PIRSF" id="PIRSF005962">
    <property type="entry name" value="Pept_M20D_amidohydro"/>
    <property type="match status" value="1"/>
</dbReference>
<dbReference type="GO" id="GO:0019877">
    <property type="term" value="P:diaminopimelate biosynthetic process"/>
    <property type="evidence" value="ECO:0007669"/>
    <property type="project" value="UniProtKB-ARBA"/>
</dbReference>
<protein>
    <submittedName>
        <fullName evidence="4">Amidohydrolase</fullName>
    </submittedName>
</protein>
<reference evidence="4 5" key="1">
    <citation type="journal article" date="2018" name="Nat. Biotechnol.">
        <title>A standardized bacterial taxonomy based on genome phylogeny substantially revises the tree of life.</title>
        <authorList>
            <person name="Parks D.H."/>
            <person name="Chuvochina M."/>
            <person name="Waite D.W."/>
            <person name="Rinke C."/>
            <person name="Skarshewski A."/>
            <person name="Chaumeil P.A."/>
            <person name="Hugenholtz P."/>
        </authorList>
    </citation>
    <scope>NUCLEOTIDE SEQUENCE [LARGE SCALE GENOMIC DNA]</scope>
    <source>
        <strain evidence="4">UBA8739</strain>
    </source>
</reference>
<dbReference type="InterPro" id="IPR017439">
    <property type="entry name" value="Amidohydrolase"/>
</dbReference>